<protein>
    <submittedName>
        <fullName evidence="9">Glycosyltransferase</fullName>
        <ecNumber evidence="9">2.4.-.-</ecNumber>
    </submittedName>
</protein>
<organism evidence="9 10">
    <name type="scientific">Mariniflexile soesokkakense</name>
    <dbReference type="NCBI Taxonomy" id="1343160"/>
    <lineage>
        <taxon>Bacteria</taxon>
        <taxon>Pseudomonadati</taxon>
        <taxon>Bacteroidota</taxon>
        <taxon>Flavobacteriia</taxon>
        <taxon>Flavobacteriales</taxon>
        <taxon>Flavobacteriaceae</taxon>
        <taxon>Mariniflexile</taxon>
    </lineage>
</organism>
<dbReference type="InterPro" id="IPR050256">
    <property type="entry name" value="Glycosyltransferase_2"/>
</dbReference>
<feature type="transmembrane region" description="Helical" evidence="7">
    <location>
        <begin position="237"/>
        <end position="257"/>
    </location>
</feature>
<keyword evidence="5 7" id="KW-1133">Transmembrane helix</keyword>
<dbReference type="InterPro" id="IPR001173">
    <property type="entry name" value="Glyco_trans_2-like"/>
</dbReference>
<dbReference type="EC" id="2.4.-.-" evidence="9"/>
<feature type="transmembrane region" description="Helical" evidence="7">
    <location>
        <begin position="269"/>
        <end position="293"/>
    </location>
</feature>
<dbReference type="RefSeq" id="WP_346241562.1">
    <property type="nucleotide sequence ID" value="NZ_JAZHYP010000003.1"/>
</dbReference>
<dbReference type="InterPro" id="IPR029044">
    <property type="entry name" value="Nucleotide-diphossugar_trans"/>
</dbReference>
<dbReference type="GO" id="GO:0016757">
    <property type="term" value="F:glycosyltransferase activity"/>
    <property type="evidence" value="ECO:0007669"/>
    <property type="project" value="UniProtKB-KW"/>
</dbReference>
<dbReference type="SUPFAM" id="SSF53448">
    <property type="entry name" value="Nucleotide-diphospho-sugar transferases"/>
    <property type="match status" value="1"/>
</dbReference>
<accession>A0ABV0A9N4</accession>
<evidence type="ECO:0000256" key="6">
    <source>
        <dbReference type="ARBA" id="ARBA00023136"/>
    </source>
</evidence>
<comment type="caution">
    <text evidence="9">The sequence shown here is derived from an EMBL/GenBank/DDBJ whole genome shotgun (WGS) entry which is preliminary data.</text>
</comment>
<feature type="domain" description="Glycosyltransferase 2-like" evidence="8">
    <location>
        <begin position="10"/>
        <end position="160"/>
    </location>
</feature>
<name>A0ABV0A9N4_9FLAO</name>
<evidence type="ECO:0000259" key="8">
    <source>
        <dbReference type="Pfam" id="PF00535"/>
    </source>
</evidence>
<keyword evidence="10" id="KW-1185">Reference proteome</keyword>
<comment type="subcellular location">
    <subcellularLocation>
        <location evidence="1">Membrane</location>
        <topology evidence="1">Multi-pass membrane protein</topology>
    </subcellularLocation>
</comment>
<proteinExistence type="predicted"/>
<dbReference type="PANTHER" id="PTHR48090">
    <property type="entry name" value="UNDECAPRENYL-PHOSPHATE 4-DEOXY-4-FORMAMIDO-L-ARABINOSE TRANSFERASE-RELATED"/>
    <property type="match status" value="1"/>
</dbReference>
<evidence type="ECO:0000256" key="5">
    <source>
        <dbReference type="ARBA" id="ARBA00022989"/>
    </source>
</evidence>
<evidence type="ECO:0000313" key="10">
    <source>
        <dbReference type="Proteomes" id="UP001416393"/>
    </source>
</evidence>
<dbReference type="EMBL" id="JAZHYP010000003">
    <property type="protein sequence ID" value="MEN3323813.1"/>
    <property type="molecule type" value="Genomic_DNA"/>
</dbReference>
<evidence type="ECO:0000256" key="1">
    <source>
        <dbReference type="ARBA" id="ARBA00004141"/>
    </source>
</evidence>
<sequence length="317" mass="36186">MIKNNIICLTPVFNDWESLSFLISEIEKEALKNKDYCFSLIVINDGSTQLQKRRIDSKSIKIEIVNLKLNIGHQRAIAVGIQFIFSEYIKSFQEFETNGHVVVLDGDGEDKPSDIIHMVTEAKDMIVFAKRVKRSEGTGFKTGYFLYKRIFRLLTGKNINFGNFSAIPFSLLNQVAILPNLWNHYASSIAESKIAQKAYPTERGYRYAGKSKMNVTSLIIHGFSSISIYFDILCFRVLKFSFISILLCSIGILYVLFQKLFTDNAIPGWASSLILIVLSIVIQLFSVTFIILLMQLRSRKEISPPDDTLYLKFIDKK</sequence>
<dbReference type="PANTHER" id="PTHR48090:SF1">
    <property type="entry name" value="PROPHAGE BACTOPRENOL GLUCOSYL TRANSFERASE HOMOLOG"/>
    <property type="match status" value="1"/>
</dbReference>
<reference evidence="9 10" key="1">
    <citation type="submission" date="2024-01" db="EMBL/GenBank/DDBJ databases">
        <title>Mariniflexile litorale sp. nov., isolated from the shallow sediments of the Sea of Japan.</title>
        <authorList>
            <person name="Romanenko L."/>
            <person name="Bystritskaya E."/>
            <person name="Isaeva M."/>
        </authorList>
    </citation>
    <scope>NUCLEOTIDE SEQUENCE [LARGE SCALE GENOMIC DNA]</scope>
    <source>
        <strain evidence="9 10">KCTC 32427</strain>
    </source>
</reference>
<evidence type="ECO:0000256" key="2">
    <source>
        <dbReference type="ARBA" id="ARBA00022676"/>
    </source>
</evidence>
<keyword evidence="4 7" id="KW-0812">Transmembrane</keyword>
<evidence type="ECO:0000313" key="9">
    <source>
        <dbReference type="EMBL" id="MEN3323813.1"/>
    </source>
</evidence>
<evidence type="ECO:0000256" key="3">
    <source>
        <dbReference type="ARBA" id="ARBA00022679"/>
    </source>
</evidence>
<feature type="transmembrane region" description="Helical" evidence="7">
    <location>
        <begin position="213"/>
        <end position="230"/>
    </location>
</feature>
<dbReference type="Proteomes" id="UP001416393">
    <property type="component" value="Unassembled WGS sequence"/>
</dbReference>
<keyword evidence="3 9" id="KW-0808">Transferase</keyword>
<gene>
    <name evidence="9" type="ORF">VP395_08750</name>
</gene>
<evidence type="ECO:0000256" key="7">
    <source>
        <dbReference type="SAM" id="Phobius"/>
    </source>
</evidence>
<dbReference type="Gene3D" id="3.90.550.10">
    <property type="entry name" value="Spore Coat Polysaccharide Biosynthesis Protein SpsA, Chain A"/>
    <property type="match status" value="1"/>
</dbReference>
<dbReference type="Pfam" id="PF00535">
    <property type="entry name" value="Glycos_transf_2"/>
    <property type="match status" value="1"/>
</dbReference>
<evidence type="ECO:0000256" key="4">
    <source>
        <dbReference type="ARBA" id="ARBA00022692"/>
    </source>
</evidence>
<keyword evidence="2 9" id="KW-0328">Glycosyltransferase</keyword>
<keyword evidence="6 7" id="KW-0472">Membrane</keyword>